<gene>
    <name evidence="10" type="ordered locus">Bcell_2220</name>
</gene>
<dbReference type="Gene3D" id="6.20.190.10">
    <property type="entry name" value="Nutrient germinant receptor protein C, domain 1"/>
    <property type="match status" value="1"/>
</dbReference>
<dbReference type="Proteomes" id="UP000001401">
    <property type="component" value="Chromosome"/>
</dbReference>
<dbReference type="GO" id="GO:0009847">
    <property type="term" value="P:spore germination"/>
    <property type="evidence" value="ECO:0007669"/>
    <property type="project" value="InterPro"/>
</dbReference>
<dbReference type="Gene3D" id="3.30.300.210">
    <property type="entry name" value="Nutrient germinant receptor protein C, domain 3"/>
    <property type="match status" value="1"/>
</dbReference>
<keyword evidence="7" id="KW-0449">Lipoprotein</keyword>
<reference evidence="10" key="1">
    <citation type="submission" date="2010-12" db="EMBL/GenBank/DDBJ databases">
        <title>Complete sequence of Bacillus cellulosilyticus DSM 2522.</title>
        <authorList>
            <consortium name="US DOE Joint Genome Institute"/>
            <person name="Lucas S."/>
            <person name="Copeland A."/>
            <person name="Lapidus A."/>
            <person name="Cheng J.-F."/>
            <person name="Bruce D."/>
            <person name="Goodwin L."/>
            <person name="Pitluck S."/>
            <person name="Chertkov O."/>
            <person name="Detter J.C."/>
            <person name="Han C."/>
            <person name="Tapia R."/>
            <person name="Land M."/>
            <person name="Hauser L."/>
            <person name="Jeffries C."/>
            <person name="Kyrpides N."/>
            <person name="Ivanova N."/>
            <person name="Mikhailova N."/>
            <person name="Brumm P."/>
            <person name="Mead D."/>
            <person name="Woyke T."/>
        </authorList>
    </citation>
    <scope>NUCLEOTIDE SEQUENCE [LARGE SCALE GENOMIC DNA]</scope>
    <source>
        <strain evidence="10">DSM 2522</strain>
    </source>
</reference>
<keyword evidence="3" id="KW-0309">Germination</keyword>
<evidence type="ECO:0000313" key="11">
    <source>
        <dbReference type="Proteomes" id="UP000001401"/>
    </source>
</evidence>
<protein>
    <submittedName>
        <fullName evidence="10">Germination protein, Ger(X)C family</fullName>
    </submittedName>
</protein>
<proteinExistence type="inferred from homology"/>
<dbReference type="Pfam" id="PF25198">
    <property type="entry name" value="Spore_GerAC_N"/>
    <property type="match status" value="1"/>
</dbReference>
<evidence type="ECO:0000256" key="6">
    <source>
        <dbReference type="ARBA" id="ARBA00023139"/>
    </source>
</evidence>
<dbReference type="RefSeq" id="WP_013488815.1">
    <property type="nucleotide sequence ID" value="NC_014829.1"/>
</dbReference>
<organism evidence="10 11">
    <name type="scientific">Evansella cellulosilytica (strain ATCC 21833 / DSM 2522 / FERM P-1141 / JCM 9156 / N-4)</name>
    <name type="common">Bacillus cellulosilyticus</name>
    <dbReference type="NCBI Taxonomy" id="649639"/>
    <lineage>
        <taxon>Bacteria</taxon>
        <taxon>Bacillati</taxon>
        <taxon>Bacillota</taxon>
        <taxon>Bacilli</taxon>
        <taxon>Bacillales</taxon>
        <taxon>Bacillaceae</taxon>
        <taxon>Evansella</taxon>
    </lineage>
</organism>
<accession>E6U2A2</accession>
<evidence type="ECO:0000256" key="3">
    <source>
        <dbReference type="ARBA" id="ARBA00022544"/>
    </source>
</evidence>
<dbReference type="NCBIfam" id="TIGR02887">
    <property type="entry name" value="spore_ger_x_C"/>
    <property type="match status" value="1"/>
</dbReference>
<evidence type="ECO:0000313" key="10">
    <source>
        <dbReference type="EMBL" id="ADU30480.1"/>
    </source>
</evidence>
<dbReference type="eggNOG" id="ENOG5031D97">
    <property type="taxonomic scope" value="Bacteria"/>
</dbReference>
<dbReference type="InterPro" id="IPR038501">
    <property type="entry name" value="Spore_GerAC_C_sf"/>
</dbReference>
<evidence type="ECO:0000259" key="9">
    <source>
        <dbReference type="Pfam" id="PF25198"/>
    </source>
</evidence>
<dbReference type="Pfam" id="PF05504">
    <property type="entry name" value="Spore_GerAC"/>
    <property type="match status" value="1"/>
</dbReference>
<dbReference type="AlphaFoldDB" id="E6U2A2"/>
<dbReference type="InterPro" id="IPR057336">
    <property type="entry name" value="GerAC_N"/>
</dbReference>
<dbReference type="InterPro" id="IPR008844">
    <property type="entry name" value="Spore_GerAC-like"/>
</dbReference>
<evidence type="ECO:0000259" key="8">
    <source>
        <dbReference type="Pfam" id="PF05504"/>
    </source>
</evidence>
<dbReference type="OrthoDB" id="9816067at2"/>
<sequence length="381" mass="43115">MGNKQIALYIIITLLLLSGCTTDSREIDQRTMILGMGIDIGENGEYIVSVQVPVIVPTENSGALSANEYETIIAKGESVWEAISQIEAYTPTVLFFGHLKAVMIGERIARQGLQDILDVLDRRAPLANQIYLLIIRESNEVSDFLEEESNLISLPSLYIDRFFHADQKVSRTGPVKLFEFRRDINMVSNAGFIPLAYSDGNIVIEDKAVIKNGKLVGQLVGKEAGVSHLLRDLQLENANYSIDLEQNGTEINVSARLKGTADMDIKKTDPVEIDLDVNLKGELVHLSEQAFRSTKDHMDEITETLENEVKKDLEHTINKMKEINVEPWLIGHQIWAKHYDHFKQLNWEETGWRDSVFHINVQVEMEQTGQRGMLEKKKLGR</sequence>
<dbReference type="PROSITE" id="PS51257">
    <property type="entry name" value="PROKAR_LIPOPROTEIN"/>
    <property type="match status" value="1"/>
</dbReference>
<evidence type="ECO:0000256" key="5">
    <source>
        <dbReference type="ARBA" id="ARBA00023136"/>
    </source>
</evidence>
<keyword evidence="6" id="KW-0564">Palmitate</keyword>
<dbReference type="PANTHER" id="PTHR35789:SF1">
    <property type="entry name" value="SPORE GERMINATION PROTEIN B3"/>
    <property type="match status" value="1"/>
</dbReference>
<name>E6U2A2_EVAC2</name>
<dbReference type="HOGENOM" id="CLU_051140_0_2_9"/>
<evidence type="ECO:0000256" key="7">
    <source>
        <dbReference type="ARBA" id="ARBA00023288"/>
    </source>
</evidence>
<evidence type="ECO:0000256" key="2">
    <source>
        <dbReference type="ARBA" id="ARBA00007886"/>
    </source>
</evidence>
<dbReference type="KEGG" id="bco:Bcell_2220"/>
<keyword evidence="11" id="KW-1185">Reference proteome</keyword>
<dbReference type="GO" id="GO:0016020">
    <property type="term" value="C:membrane"/>
    <property type="evidence" value="ECO:0007669"/>
    <property type="project" value="UniProtKB-SubCell"/>
</dbReference>
<feature type="domain" description="Spore germination GerAC-like C-terminal" evidence="8">
    <location>
        <begin position="208"/>
        <end position="369"/>
    </location>
</feature>
<dbReference type="STRING" id="649639.Bcell_2220"/>
<evidence type="ECO:0000256" key="4">
    <source>
        <dbReference type="ARBA" id="ARBA00022729"/>
    </source>
</evidence>
<dbReference type="InterPro" id="IPR046953">
    <property type="entry name" value="Spore_GerAC-like_C"/>
</dbReference>
<evidence type="ECO:0000256" key="1">
    <source>
        <dbReference type="ARBA" id="ARBA00004635"/>
    </source>
</evidence>
<keyword evidence="4" id="KW-0732">Signal</keyword>
<comment type="similarity">
    <text evidence="2">Belongs to the GerABKC lipoprotein family.</text>
</comment>
<feature type="domain" description="Spore germination protein N-terminal" evidence="9">
    <location>
        <begin position="23"/>
        <end position="187"/>
    </location>
</feature>
<dbReference type="EMBL" id="CP002394">
    <property type="protein sequence ID" value="ADU30480.1"/>
    <property type="molecule type" value="Genomic_DNA"/>
</dbReference>
<dbReference type="PANTHER" id="PTHR35789">
    <property type="entry name" value="SPORE GERMINATION PROTEIN B3"/>
    <property type="match status" value="1"/>
</dbReference>
<keyword evidence="5" id="KW-0472">Membrane</keyword>
<comment type="subcellular location">
    <subcellularLocation>
        <location evidence="1">Membrane</location>
        <topology evidence="1">Lipid-anchor</topology>
    </subcellularLocation>
</comment>